<evidence type="ECO:0000256" key="2">
    <source>
        <dbReference type="ARBA" id="ARBA00022691"/>
    </source>
</evidence>
<feature type="domain" description="Radical SAM core" evidence="9">
    <location>
        <begin position="51"/>
        <end position="286"/>
    </location>
</feature>
<feature type="binding site" evidence="8">
    <location>
        <position position="71"/>
    </location>
    <ligand>
        <name>S-adenosyl-L-methionine</name>
        <dbReference type="ChEBI" id="CHEBI:59789"/>
    </ligand>
</feature>
<feature type="binding site" evidence="6 7">
    <location>
        <position position="69"/>
    </location>
    <ligand>
        <name>[4Fe-4S] cluster</name>
        <dbReference type="ChEBI" id="CHEBI:49883"/>
        <note>4Fe-4S-S-AdoMet</note>
    </ligand>
</feature>
<evidence type="ECO:0000256" key="4">
    <source>
        <dbReference type="ARBA" id="ARBA00023004"/>
    </source>
</evidence>
<keyword evidence="3 6" id="KW-0479">Metal-binding</keyword>
<dbReference type="InterPro" id="IPR022431">
    <property type="entry name" value="Cyclic_DHFL_synthase_mqnC"/>
</dbReference>
<feature type="binding site" evidence="8">
    <location>
        <position position="291"/>
    </location>
    <ligand>
        <name>(3R)-3-methyl-D-ornithine</name>
        <dbReference type="ChEBI" id="CHEBI:64642"/>
    </ligand>
</feature>
<feature type="binding site" evidence="8">
    <location>
        <position position="177"/>
    </location>
    <ligand>
        <name>S-adenosyl-L-methionine</name>
        <dbReference type="ChEBI" id="CHEBI:59789"/>
    </ligand>
</feature>
<evidence type="ECO:0000256" key="6">
    <source>
        <dbReference type="HAMAP-Rule" id="MF_00992"/>
    </source>
</evidence>
<protein>
    <recommendedName>
        <fullName evidence="6">Cyclic dehypoxanthine futalosine synthase</fullName>
        <shortName evidence="6">Cyclic DHFL synthase</shortName>
        <ecNumber evidence="6">1.21.98.1</ecNumber>
    </recommendedName>
    <alternativeName>
        <fullName evidence="6">Dehypoxanthine futalosine cyclase</fullName>
        <shortName evidence="6">DHFL cyclase</shortName>
    </alternativeName>
    <alternativeName>
        <fullName evidence="6">Menaquinone biosynthetic enzyme MqnC</fullName>
    </alternativeName>
</protein>
<dbReference type="HAMAP" id="MF_00992">
    <property type="entry name" value="MqnC"/>
    <property type="match status" value="1"/>
</dbReference>
<comment type="cofactor">
    <cofactor evidence="6 7">
        <name>[4Fe-4S] cluster</name>
        <dbReference type="ChEBI" id="CHEBI:49883"/>
    </cofactor>
    <text evidence="6 7">Binds 1 [4Fe-4S] cluster. The cluster is coordinated with 3 cysteines and an exchangeable S-adenosyl-L-methionine.</text>
</comment>
<gene>
    <name evidence="6" type="primary">mqnC</name>
    <name evidence="10" type="ORF">BN1224_DC9_CC_00470</name>
</gene>
<dbReference type="GO" id="GO:0005506">
    <property type="term" value="F:iron ion binding"/>
    <property type="evidence" value="ECO:0007669"/>
    <property type="project" value="UniProtKB-UniRule"/>
</dbReference>
<dbReference type="InterPro" id="IPR013785">
    <property type="entry name" value="Aldolase_TIM"/>
</dbReference>
<dbReference type="Pfam" id="PF04055">
    <property type="entry name" value="Radical_SAM"/>
    <property type="match status" value="1"/>
</dbReference>
<organism evidence="10">
    <name type="scientific">Chlamydia pneumoniae</name>
    <name type="common">Chlamydophila pneumoniae</name>
    <dbReference type="NCBI Taxonomy" id="83558"/>
    <lineage>
        <taxon>Bacteria</taxon>
        <taxon>Pseudomonadati</taxon>
        <taxon>Chlamydiota</taxon>
        <taxon>Chlamydiia</taxon>
        <taxon>Chlamydiales</taxon>
        <taxon>Chlamydiaceae</taxon>
        <taxon>Chlamydia/Chlamydophila group</taxon>
        <taxon>Chlamydia</taxon>
    </lineage>
</organism>
<dbReference type="AlphaFoldDB" id="A0A0F7WU16"/>
<accession>A0A0F7WU16</accession>
<dbReference type="EMBL" id="LN847058">
    <property type="protein sequence ID" value="CRI43046.1"/>
    <property type="molecule type" value="Genomic_DNA"/>
</dbReference>
<dbReference type="GO" id="GO:0051539">
    <property type="term" value="F:4 iron, 4 sulfur cluster binding"/>
    <property type="evidence" value="ECO:0007669"/>
    <property type="project" value="UniProtKB-KW"/>
</dbReference>
<dbReference type="GO" id="GO:0009234">
    <property type="term" value="P:menaquinone biosynthetic process"/>
    <property type="evidence" value="ECO:0007669"/>
    <property type="project" value="UniProtKB-UniRule"/>
</dbReference>
<dbReference type="SFLD" id="SFLDF00342">
    <property type="entry name" value="cyclic_dehypoxanthine_futalosi"/>
    <property type="match status" value="1"/>
</dbReference>
<dbReference type="Pfam" id="PF19288">
    <property type="entry name" value="CofH_C"/>
    <property type="match status" value="1"/>
</dbReference>
<feature type="binding site" evidence="8">
    <location>
        <position position="141"/>
    </location>
    <ligand>
        <name>(3R)-3-methyl-D-ornithine</name>
        <dbReference type="ChEBI" id="CHEBI:64642"/>
    </ligand>
</feature>
<dbReference type="EC" id="1.21.98.1" evidence="6"/>
<keyword evidence="2 6" id="KW-0949">S-adenosyl-L-methionine</keyword>
<dbReference type="InterPro" id="IPR020050">
    <property type="entry name" value="FO_synthase_su2"/>
</dbReference>
<evidence type="ECO:0000256" key="5">
    <source>
        <dbReference type="ARBA" id="ARBA00023014"/>
    </source>
</evidence>
<evidence type="ECO:0000259" key="9">
    <source>
        <dbReference type="PROSITE" id="PS51918"/>
    </source>
</evidence>
<dbReference type="Gene3D" id="3.20.20.70">
    <property type="entry name" value="Aldolase class I"/>
    <property type="match status" value="1"/>
</dbReference>
<dbReference type="PROSITE" id="PS51918">
    <property type="entry name" value="RADICAL_SAM"/>
    <property type="match status" value="1"/>
</dbReference>
<comment type="catalytic activity">
    <reaction evidence="6">
        <text>dehypoxanthine futalosine + S-adenosyl-L-methionine = cyclic dehypoxanthinylfutalosinate + 5'-deoxyadenosine + L-methionine + H(+)</text>
        <dbReference type="Rhea" id="RHEA:33083"/>
        <dbReference type="ChEBI" id="CHEBI:15378"/>
        <dbReference type="ChEBI" id="CHEBI:17319"/>
        <dbReference type="ChEBI" id="CHEBI:57844"/>
        <dbReference type="ChEBI" id="CHEBI:58864"/>
        <dbReference type="ChEBI" id="CHEBI:59789"/>
        <dbReference type="ChEBI" id="CHEBI:64270"/>
        <dbReference type="EC" id="1.21.98.1"/>
    </reaction>
</comment>
<dbReference type="PANTHER" id="PTHR43076">
    <property type="entry name" value="FO SYNTHASE (COFH)"/>
    <property type="match status" value="1"/>
</dbReference>
<dbReference type="GO" id="GO:0046992">
    <property type="term" value="F:oxidoreductase activity, acting on X-H and Y-H to form an X-Y bond"/>
    <property type="evidence" value="ECO:0007669"/>
    <property type="project" value="UniProtKB-UniRule"/>
</dbReference>
<evidence type="ECO:0000256" key="8">
    <source>
        <dbReference type="PIRSR" id="PIRSR004762-2"/>
    </source>
</evidence>
<evidence type="ECO:0000256" key="1">
    <source>
        <dbReference type="ARBA" id="ARBA00022485"/>
    </source>
</evidence>
<keyword evidence="1 6" id="KW-0004">4Fe-4S</keyword>
<name>A0A0F7WU16_CHLPN</name>
<dbReference type="CDD" id="cd01335">
    <property type="entry name" value="Radical_SAM"/>
    <property type="match status" value="1"/>
</dbReference>
<dbReference type="UniPathway" id="UPA00079"/>
<comment type="pathway">
    <text evidence="6">Quinol/quinone metabolism; menaquinone biosynthesis.</text>
</comment>
<dbReference type="SFLD" id="SFLDG01389">
    <property type="entry name" value="menaquinone_synthsis_involved"/>
    <property type="match status" value="1"/>
</dbReference>
<dbReference type="InterPro" id="IPR034405">
    <property type="entry name" value="F420"/>
</dbReference>
<evidence type="ECO:0000256" key="7">
    <source>
        <dbReference type="PIRSR" id="PIRSR004762-1"/>
    </source>
</evidence>
<dbReference type="PIRSF" id="PIRSF004762">
    <property type="entry name" value="CHP00423"/>
    <property type="match status" value="1"/>
</dbReference>
<evidence type="ECO:0000256" key="3">
    <source>
        <dbReference type="ARBA" id="ARBA00022723"/>
    </source>
</evidence>
<keyword evidence="6" id="KW-0474">Menaquinone biosynthesis</keyword>
<dbReference type="NCBIfam" id="TIGR03699">
    <property type="entry name" value="menaquin_MqnC"/>
    <property type="match status" value="1"/>
</dbReference>
<dbReference type="NCBIfam" id="TIGR00423">
    <property type="entry name" value="CofH family radical SAM protein"/>
    <property type="match status" value="1"/>
</dbReference>
<feature type="binding site" evidence="6 7">
    <location>
        <position position="72"/>
    </location>
    <ligand>
        <name>[4Fe-4S] cluster</name>
        <dbReference type="ChEBI" id="CHEBI:49883"/>
        <note>4Fe-4S-S-AdoMet</note>
    </ligand>
</feature>
<keyword evidence="6 10" id="KW-0560">Oxidoreductase</keyword>
<dbReference type="PANTHER" id="PTHR43076:SF1">
    <property type="entry name" value="LIPOYL SYNTHASE 2"/>
    <property type="match status" value="1"/>
</dbReference>
<dbReference type="InterPro" id="IPR058240">
    <property type="entry name" value="rSAM_sf"/>
</dbReference>
<dbReference type="SUPFAM" id="SSF102114">
    <property type="entry name" value="Radical SAM enzymes"/>
    <property type="match status" value="1"/>
</dbReference>
<dbReference type="GO" id="GO:0016765">
    <property type="term" value="F:transferase activity, transferring alkyl or aryl (other than methyl) groups"/>
    <property type="evidence" value="ECO:0007669"/>
    <property type="project" value="InterPro"/>
</dbReference>
<dbReference type="SFLD" id="SFLDS00029">
    <property type="entry name" value="Radical_SAM"/>
    <property type="match status" value="1"/>
</dbReference>
<sequence length="363" mass="41134">MLAIFNVNYFMNLCKRISFEEGLELFVSSPIERLQERADAIRKERYPSNEVTYVLDANPNYTNICKIDCTFCAFYRKPKSPDAYLLSFDEVRSLLQRYVSSGVKTVLLQGGVHPRLGIDYLEELVRITVQEFPSIHPHFFSAVEIEHACRVSGISIEQGLQRLWDAGQRTIPGGGAEILSERVRKIISPKKMQPGGWINLHKLAHLMGFRTTATMMFGHVENPEDILIHLQTLRDAQDSCPGFYSFIPWSYKPGNTALRRNVPQQASIETYYRILALGRIFLDNFDHVAASWFGEGKSLGAKALHYGADDFGGVILDESVHKATGWSIQSSEEEICNIIRSEGFIPVERNTFYQHISCTVSSL</sequence>
<dbReference type="GO" id="GO:0044689">
    <property type="term" value="F:7,8-didemethyl-8-hydroxy-5-deazariboflavin synthase activity"/>
    <property type="evidence" value="ECO:0007669"/>
    <property type="project" value="TreeGrafter"/>
</dbReference>
<reference evidence="10" key="1">
    <citation type="submission" date="2015-05" db="EMBL/GenBank/DDBJ databases">
        <authorList>
            <person name="Rattei Thomas"/>
        </authorList>
    </citation>
    <scope>NUCLEOTIDE SEQUENCE</scope>
    <source>
        <strain evidence="10">DC9</strain>
    </source>
</reference>
<comment type="function">
    <text evidence="6">Radical SAM enzyme that catalyzes the cyclization of dehypoxanthine futalosine (DHFL) into cyclic dehypoxanthine futalosine (CDHFL), a step in the biosynthesis of menaquinone (MK, vitamin K2).</text>
</comment>
<feature type="binding site" evidence="6 7">
    <location>
        <position position="65"/>
    </location>
    <ligand>
        <name>[4Fe-4S] cluster</name>
        <dbReference type="ChEBI" id="CHEBI:49883"/>
        <note>4Fe-4S-S-AdoMet</note>
    </ligand>
</feature>
<dbReference type="SFLD" id="SFLDG01064">
    <property type="entry name" value="F420__menaquinone_cofactor_bio"/>
    <property type="match status" value="1"/>
</dbReference>
<keyword evidence="5 6" id="KW-0411">Iron-sulfur</keyword>
<keyword evidence="4 6" id="KW-0408">Iron</keyword>
<proteinExistence type="inferred from homology"/>
<evidence type="ECO:0000313" key="10">
    <source>
        <dbReference type="EMBL" id="CRI43046.1"/>
    </source>
</evidence>
<dbReference type="InterPro" id="IPR007197">
    <property type="entry name" value="rSAM"/>
</dbReference>
<comment type="similarity">
    <text evidence="6">Belongs to the radical SAM superfamily. MqnC family.</text>
</comment>
<dbReference type="InterPro" id="IPR045567">
    <property type="entry name" value="CofH/MnqC-like_C"/>
</dbReference>